<dbReference type="Gene3D" id="3.40.710.10">
    <property type="entry name" value="DD-peptidase/beta-lactamase superfamily"/>
    <property type="match status" value="1"/>
</dbReference>
<reference evidence="13 15" key="2">
    <citation type="journal article" date="2019" name="Science, e1252229">
        <title>Invertible promoters mediate bacterial phase variation, antibiotic resistance, and host adaptation in the gut.</title>
        <authorList>
            <person name="Jiang X."/>
            <person name="Hall A.B."/>
            <person name="Arthur T.D."/>
            <person name="Plichta D.R."/>
            <person name="Covington C.T."/>
            <person name="Poyet M."/>
            <person name="Crothers J."/>
            <person name="Moses P.L."/>
            <person name="Tolonen A.C."/>
            <person name="Vlamakis H."/>
            <person name="Alm E.J."/>
            <person name="Xavier R.J."/>
        </authorList>
    </citation>
    <scope>NUCLEOTIDE SEQUENCE [LARGE SCALE GENOMIC DNA]</scope>
    <source>
        <strain evidence="13">Aa_0143</strain>
        <strain evidence="15">aa_0143</strain>
    </source>
</reference>
<evidence type="ECO:0000256" key="3">
    <source>
        <dbReference type="ARBA" id="ARBA00022679"/>
    </source>
</evidence>
<keyword evidence="10" id="KW-0732">Signal</keyword>
<dbReference type="GO" id="GO:0008955">
    <property type="term" value="F:peptidoglycan glycosyltransferase activity"/>
    <property type="evidence" value="ECO:0007669"/>
    <property type="project" value="TreeGrafter"/>
</dbReference>
<name>A0A174ELB9_9FIRM</name>
<dbReference type="AlphaFoldDB" id="A0A174ELB9"/>
<dbReference type="RefSeq" id="WP_022003264.1">
    <property type="nucleotide sequence ID" value="NZ_CAUBVW010000015.1"/>
</dbReference>
<feature type="domain" description="Penicillin-binding protein transpeptidase" evidence="11">
    <location>
        <begin position="130"/>
        <end position="414"/>
    </location>
</feature>
<dbReference type="GO" id="GO:0009252">
    <property type="term" value="P:peptidoglycan biosynthetic process"/>
    <property type="evidence" value="ECO:0007669"/>
    <property type="project" value="UniProtKB-KW"/>
</dbReference>
<dbReference type="Proteomes" id="UP000095787">
    <property type="component" value="Unassembled WGS sequence"/>
</dbReference>
<dbReference type="InterPro" id="IPR001460">
    <property type="entry name" value="PCN-bd_Tpept"/>
</dbReference>
<reference evidence="12 14" key="1">
    <citation type="submission" date="2015-09" db="EMBL/GenBank/DDBJ databases">
        <authorList>
            <consortium name="Pathogen Informatics"/>
        </authorList>
    </citation>
    <scope>NUCLEOTIDE SEQUENCE [LARGE SCALE GENOMIC DNA]</scope>
    <source>
        <strain evidence="12 14">2789STDY5834841</strain>
    </source>
</reference>
<proteinExistence type="predicted"/>
<evidence type="ECO:0000313" key="14">
    <source>
        <dbReference type="Proteomes" id="UP000095787"/>
    </source>
</evidence>
<keyword evidence="8" id="KW-0472">Membrane</keyword>
<keyword evidence="5" id="KW-0133">Cell shape</keyword>
<dbReference type="SUPFAM" id="SSF56601">
    <property type="entry name" value="beta-lactamase/transpeptidase-like"/>
    <property type="match status" value="1"/>
</dbReference>
<dbReference type="GO" id="GO:0030288">
    <property type="term" value="C:outer membrane-bounded periplasmic space"/>
    <property type="evidence" value="ECO:0007669"/>
    <property type="project" value="TreeGrafter"/>
</dbReference>
<evidence type="ECO:0000256" key="4">
    <source>
        <dbReference type="ARBA" id="ARBA00022692"/>
    </source>
</evidence>
<keyword evidence="1" id="KW-1003">Cell membrane</keyword>
<keyword evidence="6" id="KW-0573">Peptidoglycan synthesis</keyword>
<evidence type="ECO:0000256" key="9">
    <source>
        <dbReference type="ARBA" id="ARBA00023316"/>
    </source>
</evidence>
<gene>
    <name evidence="12" type="primary">pbpD</name>
    <name evidence="13" type="ORF">EAI93_13525</name>
    <name evidence="12" type="ORF">ERS852456_02400</name>
</gene>
<dbReference type="Pfam" id="PF00905">
    <property type="entry name" value="Transpeptidase"/>
    <property type="match status" value="1"/>
</dbReference>
<dbReference type="PANTHER" id="PTHR32282">
    <property type="entry name" value="BINDING PROTEIN TRANSPEPTIDASE, PUTATIVE-RELATED"/>
    <property type="match status" value="1"/>
</dbReference>
<dbReference type="GO" id="GO:0071555">
    <property type="term" value="P:cell wall organization"/>
    <property type="evidence" value="ECO:0007669"/>
    <property type="project" value="UniProtKB-KW"/>
</dbReference>
<dbReference type="EMBL" id="RCYR01000051">
    <property type="protein sequence ID" value="RYS76147.1"/>
    <property type="molecule type" value="Genomic_DNA"/>
</dbReference>
<sequence>MNKKRIVGVALAVGACGVLAAAGMMLSKKSGAVVLDQAGNEIAKLILQDGKISYECEDKYQSYADIVSQEAVKMIQEREGVNEKTAAKILADREITVKTWLDRETLDAVIGSYNDGEGMACERFGAAVTDKEGHLTACYSDTKGNDNYNNVTKPAFAGSTMKPLSVYGPAIEDGTICWSSLYEDSAYGVVAGDNGIAREWPENVVPFTGKNVTAADALKESNNAVAVKVLKDYGVEKSVRFLEDTLGYDVDNEKKILEEEGEDRTLSNIASGYLAEGEDRILSNIALGYLENGVTVSKMADAYQVFINEGKDTPLCAVKEIEKSGETYWTPQQKESEVFSEDTAYNIMNRMLREVVTDGTGISAQVTGLDVCGKTGTSEYGDHWFVGMIPGNVCAVWYKSDKDMDAETADAARICKGVFEKIGADASEQYSIPTGVKEEVYCKKSGLLAGEQCQETGIGYYKEGTFSKLCEECR</sequence>
<keyword evidence="4" id="KW-0812">Transmembrane</keyword>
<evidence type="ECO:0000256" key="5">
    <source>
        <dbReference type="ARBA" id="ARBA00022960"/>
    </source>
</evidence>
<keyword evidence="7" id="KW-1133">Transmembrane helix</keyword>
<evidence type="ECO:0000313" key="15">
    <source>
        <dbReference type="Proteomes" id="UP000292665"/>
    </source>
</evidence>
<evidence type="ECO:0000313" key="13">
    <source>
        <dbReference type="EMBL" id="RYS76147.1"/>
    </source>
</evidence>
<feature type="chain" id="PRO_5044549858" evidence="10">
    <location>
        <begin position="21"/>
        <end position="474"/>
    </location>
</feature>
<keyword evidence="9" id="KW-0961">Cell wall biogenesis/degradation</keyword>
<keyword evidence="2" id="KW-0328">Glycosyltransferase</keyword>
<evidence type="ECO:0000259" key="11">
    <source>
        <dbReference type="Pfam" id="PF00905"/>
    </source>
</evidence>
<organism evidence="12 14">
    <name type="scientific">[Ruminococcus] torques</name>
    <dbReference type="NCBI Taxonomy" id="33039"/>
    <lineage>
        <taxon>Bacteria</taxon>
        <taxon>Bacillati</taxon>
        <taxon>Bacillota</taxon>
        <taxon>Clostridia</taxon>
        <taxon>Lachnospirales</taxon>
        <taxon>Lachnospiraceae</taxon>
        <taxon>Mediterraneibacter</taxon>
    </lineage>
</organism>
<evidence type="ECO:0000313" key="12">
    <source>
        <dbReference type="EMBL" id="CUO38047.1"/>
    </source>
</evidence>
<dbReference type="InterPro" id="IPR012338">
    <property type="entry name" value="Beta-lactam/transpept-like"/>
</dbReference>
<evidence type="ECO:0000256" key="2">
    <source>
        <dbReference type="ARBA" id="ARBA00022676"/>
    </source>
</evidence>
<dbReference type="InterPro" id="IPR050396">
    <property type="entry name" value="Glycosyltr_51/Transpeptidase"/>
</dbReference>
<feature type="signal peptide" evidence="10">
    <location>
        <begin position="1"/>
        <end position="20"/>
    </location>
</feature>
<evidence type="ECO:0000256" key="7">
    <source>
        <dbReference type="ARBA" id="ARBA00022989"/>
    </source>
</evidence>
<evidence type="ECO:0000256" key="6">
    <source>
        <dbReference type="ARBA" id="ARBA00022984"/>
    </source>
</evidence>
<evidence type="ECO:0000256" key="1">
    <source>
        <dbReference type="ARBA" id="ARBA00022475"/>
    </source>
</evidence>
<dbReference type="GO" id="GO:0008658">
    <property type="term" value="F:penicillin binding"/>
    <property type="evidence" value="ECO:0007669"/>
    <property type="project" value="InterPro"/>
</dbReference>
<dbReference type="EMBL" id="CYZO01000039">
    <property type="protein sequence ID" value="CUO38047.1"/>
    <property type="molecule type" value="Genomic_DNA"/>
</dbReference>
<dbReference type="PROSITE" id="PS51257">
    <property type="entry name" value="PROKAR_LIPOPROTEIN"/>
    <property type="match status" value="1"/>
</dbReference>
<dbReference type="PANTHER" id="PTHR32282:SF32">
    <property type="entry name" value="PENICILLIN-BINDING PROTEIN 2A"/>
    <property type="match status" value="1"/>
</dbReference>
<keyword evidence="3" id="KW-0808">Transferase</keyword>
<evidence type="ECO:0000256" key="10">
    <source>
        <dbReference type="SAM" id="SignalP"/>
    </source>
</evidence>
<accession>A0A174ELB9</accession>
<protein>
    <submittedName>
        <fullName evidence="12">Penicillin-binding protein 4</fullName>
    </submittedName>
</protein>
<dbReference type="GO" id="GO:0008360">
    <property type="term" value="P:regulation of cell shape"/>
    <property type="evidence" value="ECO:0007669"/>
    <property type="project" value="UniProtKB-KW"/>
</dbReference>
<evidence type="ECO:0000256" key="8">
    <source>
        <dbReference type="ARBA" id="ARBA00023136"/>
    </source>
</evidence>
<dbReference type="Proteomes" id="UP000292665">
    <property type="component" value="Unassembled WGS sequence"/>
</dbReference>